<keyword evidence="3 6" id="KW-0812">Transmembrane</keyword>
<comment type="subcellular location">
    <subcellularLocation>
        <location evidence="1">Cell membrane</location>
        <topology evidence="1">Multi-pass membrane protein</topology>
    </subcellularLocation>
</comment>
<feature type="transmembrane region" description="Helical" evidence="6">
    <location>
        <begin position="124"/>
        <end position="144"/>
    </location>
</feature>
<dbReference type="AlphaFoldDB" id="A0A1G6ZKP7"/>
<evidence type="ECO:0000256" key="3">
    <source>
        <dbReference type="ARBA" id="ARBA00022692"/>
    </source>
</evidence>
<evidence type="ECO:0000256" key="5">
    <source>
        <dbReference type="ARBA" id="ARBA00023136"/>
    </source>
</evidence>
<keyword evidence="4 6" id="KW-1133">Transmembrane helix</keyword>
<evidence type="ECO:0000256" key="2">
    <source>
        <dbReference type="ARBA" id="ARBA00022475"/>
    </source>
</evidence>
<dbReference type="CDD" id="cd06580">
    <property type="entry name" value="TM_PBP1_transp_TpRbsC_like"/>
    <property type="match status" value="1"/>
</dbReference>
<evidence type="ECO:0000313" key="7">
    <source>
        <dbReference type="EMBL" id="MDY5154006.1"/>
    </source>
</evidence>
<protein>
    <submittedName>
        <fullName evidence="7">ABC transporter permease</fullName>
    </submittedName>
    <submittedName>
        <fullName evidence="8">Simple sugar transport system permease protein</fullName>
    </submittedName>
</protein>
<feature type="transmembrane region" description="Helical" evidence="6">
    <location>
        <begin position="99"/>
        <end position="118"/>
    </location>
</feature>
<dbReference type="RefSeq" id="WP_256332485.1">
    <property type="nucleotide sequence ID" value="NZ_FNAU01000001.1"/>
</dbReference>
<evidence type="ECO:0000313" key="8">
    <source>
        <dbReference type="EMBL" id="SDE03002.1"/>
    </source>
</evidence>
<sequence length="432" mass="45639">MSTSTMTQAPEISPVGHEVVKRRGWKLPITYGIATLLLLYFTLRAEGVATYRLAASDNDRIQIPDFSLNSATVCLVLTLLSAAMCAYSIYRTLKHRPSGALPAVVVGLSVVLGFLTWYGGGSVGTITITALLASALALSTPLIFGSLSGVVAERVGVVNIAIEGQLLIGAFCGVVVATLTNSPWIGLLAAGLGGMLVGVLLAFFAIQYNIDQIIIGVVLNALVLGLTTFFFSTTLSERPQELNSAAVNMQNLKIPIVSDIPIIGPVLFNQTPLVYIMYAVVILLTIYLFRSRWGLRLRAVGEHPHAADTVGIDVRKTRWKGVLLSGAIAGFGGAYFTIGASVGHSFTQNMSAGNGYIALAAMILGKWHPVGAAAAALMFGLANAISILLPTLELQAPSSLISMIPYLVTIFAVAGFVGRSRPPASENVPYFK</sequence>
<feature type="transmembrane region" description="Helical" evidence="6">
    <location>
        <begin position="31"/>
        <end position="54"/>
    </location>
</feature>
<feature type="transmembrane region" description="Helical" evidence="6">
    <location>
        <begin position="213"/>
        <end position="232"/>
    </location>
</feature>
<reference evidence="8" key="2">
    <citation type="submission" date="2016-10" db="EMBL/GenBank/DDBJ databases">
        <authorList>
            <person name="de Groot N.N."/>
        </authorList>
    </citation>
    <scope>NUCLEOTIDE SEQUENCE [LARGE SCALE GENOMIC DNA]</scope>
    <source>
        <strain evidence="8">DSM 20639</strain>
    </source>
</reference>
<dbReference type="Proteomes" id="UP001273799">
    <property type="component" value="Unassembled WGS sequence"/>
</dbReference>
<evidence type="ECO:0000256" key="4">
    <source>
        <dbReference type="ARBA" id="ARBA00022989"/>
    </source>
</evidence>
<feature type="transmembrane region" description="Helical" evidence="6">
    <location>
        <begin position="272"/>
        <end position="289"/>
    </location>
</feature>
<keyword evidence="9" id="KW-1185">Reference proteome</keyword>
<keyword evidence="8" id="KW-0762">Sugar transport</keyword>
<gene>
    <name evidence="7" type="ORF">R6G71_08145</name>
    <name evidence="8" type="ORF">SAMN05421878_101154</name>
</gene>
<keyword evidence="5 6" id="KW-0472">Membrane</keyword>
<reference evidence="9" key="1">
    <citation type="submission" date="2016-10" db="EMBL/GenBank/DDBJ databases">
        <authorList>
            <person name="Varghese N."/>
        </authorList>
    </citation>
    <scope>NUCLEOTIDE SEQUENCE [LARGE SCALE GENOMIC DNA]</scope>
    <source>
        <strain evidence="9">DSM 20639</strain>
    </source>
</reference>
<dbReference type="PANTHER" id="PTHR43370:SF1">
    <property type="entry name" value="GUANOSINE ABC TRANSPORTER PERMEASE PROTEIN NUPQ"/>
    <property type="match status" value="1"/>
</dbReference>
<name>A0A1G6ZKP7_9ACTO</name>
<evidence type="ECO:0000256" key="1">
    <source>
        <dbReference type="ARBA" id="ARBA00004651"/>
    </source>
</evidence>
<evidence type="ECO:0000313" key="9">
    <source>
        <dbReference type="Proteomes" id="UP000182744"/>
    </source>
</evidence>
<dbReference type="InterPro" id="IPR001851">
    <property type="entry name" value="ABC_transp_permease"/>
</dbReference>
<dbReference type="GO" id="GO:0005886">
    <property type="term" value="C:plasma membrane"/>
    <property type="evidence" value="ECO:0007669"/>
    <property type="project" value="UniProtKB-SubCell"/>
</dbReference>
<dbReference type="PANTHER" id="PTHR43370">
    <property type="entry name" value="SUGAR ABC TRANSPORTER INTEGRAL MEMBRANE PROTEIN-RELATED"/>
    <property type="match status" value="1"/>
</dbReference>
<feature type="transmembrane region" description="Helical" evidence="6">
    <location>
        <begin position="66"/>
        <end position="87"/>
    </location>
</feature>
<feature type="transmembrane region" description="Helical" evidence="6">
    <location>
        <begin position="372"/>
        <end position="392"/>
    </location>
</feature>
<organism evidence="8 9">
    <name type="scientific">Actinobaculum suis</name>
    <dbReference type="NCBI Taxonomy" id="1657"/>
    <lineage>
        <taxon>Bacteria</taxon>
        <taxon>Bacillati</taxon>
        <taxon>Actinomycetota</taxon>
        <taxon>Actinomycetes</taxon>
        <taxon>Actinomycetales</taxon>
        <taxon>Actinomycetaceae</taxon>
        <taxon>Actinobaculum</taxon>
    </lineage>
</organism>
<accession>A0A1G6ZKP7</accession>
<dbReference type="EMBL" id="FNAU01000001">
    <property type="protein sequence ID" value="SDE03002.1"/>
    <property type="molecule type" value="Genomic_DNA"/>
</dbReference>
<dbReference type="Proteomes" id="UP000182744">
    <property type="component" value="Unassembled WGS sequence"/>
</dbReference>
<reference evidence="7" key="3">
    <citation type="submission" date="2023-10" db="EMBL/GenBank/DDBJ databases">
        <title>Whole Genome based description of the genera Actinobaculum and Actinotignum reveals a complex phylogenetic relationship within the species included in the genus Actinotignum.</title>
        <authorList>
            <person name="Jensen C.S."/>
            <person name="Dargis R."/>
            <person name="Kemp M."/>
            <person name="Christensen J.J."/>
        </authorList>
    </citation>
    <scope>NUCLEOTIDE SEQUENCE</scope>
    <source>
        <strain evidence="7">Actinobaculum_suis_CCUG19206T</strain>
    </source>
</reference>
<keyword evidence="8" id="KW-0813">Transport</keyword>
<dbReference type="GO" id="GO:0022857">
    <property type="term" value="F:transmembrane transporter activity"/>
    <property type="evidence" value="ECO:0007669"/>
    <property type="project" value="InterPro"/>
</dbReference>
<dbReference type="Pfam" id="PF02653">
    <property type="entry name" value="BPD_transp_2"/>
    <property type="match status" value="1"/>
</dbReference>
<feature type="transmembrane region" description="Helical" evidence="6">
    <location>
        <begin position="322"/>
        <end position="340"/>
    </location>
</feature>
<dbReference type="EMBL" id="JAWNFU010000005">
    <property type="protein sequence ID" value="MDY5154006.1"/>
    <property type="molecule type" value="Genomic_DNA"/>
</dbReference>
<feature type="transmembrane region" description="Helical" evidence="6">
    <location>
        <begin position="398"/>
        <end position="417"/>
    </location>
</feature>
<feature type="transmembrane region" description="Helical" evidence="6">
    <location>
        <begin position="184"/>
        <end position="206"/>
    </location>
</feature>
<evidence type="ECO:0000256" key="6">
    <source>
        <dbReference type="SAM" id="Phobius"/>
    </source>
</evidence>
<keyword evidence="2" id="KW-1003">Cell membrane</keyword>
<proteinExistence type="predicted"/>
<feature type="transmembrane region" description="Helical" evidence="6">
    <location>
        <begin position="156"/>
        <end position="178"/>
    </location>
</feature>